<feature type="transmembrane region" description="Helical" evidence="11">
    <location>
        <begin position="200"/>
        <end position="218"/>
    </location>
</feature>
<keyword evidence="9 11" id="KW-0472">Membrane</keyword>
<feature type="compositionally biased region" description="Basic and acidic residues" evidence="10">
    <location>
        <begin position="15"/>
        <end position="45"/>
    </location>
</feature>
<evidence type="ECO:0000256" key="10">
    <source>
        <dbReference type="SAM" id="MobiDB-lite"/>
    </source>
</evidence>
<evidence type="ECO:0000313" key="14">
    <source>
        <dbReference type="Proteomes" id="UP000054771"/>
    </source>
</evidence>
<feature type="transmembrane region" description="Helical" evidence="11">
    <location>
        <begin position="563"/>
        <end position="581"/>
    </location>
</feature>
<feature type="transmembrane region" description="Helical" evidence="11">
    <location>
        <begin position="352"/>
        <end position="374"/>
    </location>
</feature>
<feature type="transmembrane region" description="Helical" evidence="11">
    <location>
        <begin position="112"/>
        <end position="132"/>
    </location>
</feature>
<evidence type="ECO:0000256" key="6">
    <source>
        <dbReference type="ARBA" id="ARBA00022989"/>
    </source>
</evidence>
<evidence type="ECO:0000256" key="2">
    <source>
        <dbReference type="ARBA" id="ARBA00008335"/>
    </source>
</evidence>
<dbReference type="OrthoDB" id="4078873at2759"/>
<feature type="region of interest" description="Disordered" evidence="10">
    <location>
        <begin position="1"/>
        <end position="55"/>
    </location>
</feature>
<dbReference type="InterPro" id="IPR036259">
    <property type="entry name" value="MFS_trans_sf"/>
</dbReference>
<dbReference type="GO" id="GO:0010106">
    <property type="term" value="P:cellular response to iron ion starvation"/>
    <property type="evidence" value="ECO:0007669"/>
    <property type="project" value="UniProtKB-ARBA"/>
</dbReference>
<feature type="transmembrane region" description="Helical" evidence="11">
    <location>
        <begin position="144"/>
        <end position="161"/>
    </location>
</feature>
<dbReference type="PANTHER" id="PTHR23501">
    <property type="entry name" value="MAJOR FACILITATOR SUPERFAMILY"/>
    <property type="match status" value="1"/>
</dbReference>
<comment type="subcellular location">
    <subcellularLocation>
        <location evidence="1">Membrane</location>
        <topology evidence="1">Multi-pass membrane protein</topology>
    </subcellularLocation>
</comment>
<name>A0A0U5G0C0_ASPCI</name>
<feature type="transmembrane region" description="Helical" evidence="11">
    <location>
        <begin position="288"/>
        <end position="307"/>
    </location>
</feature>
<dbReference type="FunFam" id="1.20.1250.20:FF:000284">
    <property type="entry name" value="Siderophore iron transporter mirB"/>
    <property type="match status" value="1"/>
</dbReference>
<evidence type="ECO:0000259" key="12">
    <source>
        <dbReference type="PROSITE" id="PS50850"/>
    </source>
</evidence>
<evidence type="ECO:0000256" key="3">
    <source>
        <dbReference type="ARBA" id="ARBA00022448"/>
    </source>
</evidence>
<keyword evidence="8" id="KW-0406">Ion transport</keyword>
<gene>
    <name evidence="13" type="ORF">ASPCAL05242</name>
</gene>
<comment type="similarity">
    <text evidence="2">Belongs to the major facilitator superfamily.</text>
</comment>
<evidence type="ECO:0000313" key="13">
    <source>
        <dbReference type="EMBL" id="CEL04110.1"/>
    </source>
</evidence>
<keyword evidence="3" id="KW-0813">Transport</keyword>
<dbReference type="GO" id="GO:0022857">
    <property type="term" value="F:transmembrane transporter activity"/>
    <property type="evidence" value="ECO:0007669"/>
    <property type="project" value="InterPro"/>
</dbReference>
<evidence type="ECO:0000256" key="4">
    <source>
        <dbReference type="ARBA" id="ARBA00022496"/>
    </source>
</evidence>
<evidence type="ECO:0000256" key="7">
    <source>
        <dbReference type="ARBA" id="ARBA00023004"/>
    </source>
</evidence>
<dbReference type="OMA" id="MTTIPIV"/>
<feature type="transmembrane region" description="Helical" evidence="11">
    <location>
        <begin position="487"/>
        <end position="509"/>
    </location>
</feature>
<evidence type="ECO:0000256" key="5">
    <source>
        <dbReference type="ARBA" id="ARBA00022692"/>
    </source>
</evidence>
<protein>
    <submittedName>
        <fullName evidence="13">Putative Siderophore iron transporter mirB</fullName>
    </submittedName>
</protein>
<keyword evidence="6 11" id="KW-1133">Transmembrane helix</keyword>
<feature type="transmembrane region" description="Helical" evidence="11">
    <location>
        <begin position="448"/>
        <end position="475"/>
    </location>
</feature>
<dbReference type="Proteomes" id="UP000054771">
    <property type="component" value="Unassembled WGS sequence"/>
</dbReference>
<accession>A0A0U5G0C0</accession>
<organism evidence="13 14">
    <name type="scientific">Aspergillus calidoustus</name>
    <dbReference type="NCBI Taxonomy" id="454130"/>
    <lineage>
        <taxon>Eukaryota</taxon>
        <taxon>Fungi</taxon>
        <taxon>Dikarya</taxon>
        <taxon>Ascomycota</taxon>
        <taxon>Pezizomycotina</taxon>
        <taxon>Eurotiomycetes</taxon>
        <taxon>Eurotiomycetidae</taxon>
        <taxon>Eurotiales</taxon>
        <taxon>Aspergillaceae</taxon>
        <taxon>Aspergillus</taxon>
        <taxon>Aspergillus subgen. Nidulantes</taxon>
    </lineage>
</organism>
<feature type="transmembrane region" description="Helical" evidence="11">
    <location>
        <begin position="394"/>
        <end position="416"/>
    </location>
</feature>
<evidence type="ECO:0000256" key="9">
    <source>
        <dbReference type="ARBA" id="ARBA00023136"/>
    </source>
</evidence>
<feature type="transmembrane region" description="Helical" evidence="11">
    <location>
        <begin position="423"/>
        <end position="442"/>
    </location>
</feature>
<keyword evidence="4" id="KW-0410">Iron transport</keyword>
<evidence type="ECO:0000256" key="1">
    <source>
        <dbReference type="ARBA" id="ARBA00004141"/>
    </source>
</evidence>
<dbReference type="GO" id="GO:0006826">
    <property type="term" value="P:iron ion transport"/>
    <property type="evidence" value="ECO:0007669"/>
    <property type="project" value="UniProtKB-KW"/>
</dbReference>
<keyword evidence="7" id="KW-0408">Iron</keyword>
<feature type="domain" description="Major facilitator superfamily (MFS) profile" evidence="12">
    <location>
        <begin position="79"/>
        <end position="584"/>
    </location>
</feature>
<proteinExistence type="inferred from homology"/>
<keyword evidence="5 11" id="KW-0812">Transmembrane</keyword>
<keyword evidence="14" id="KW-1185">Reference proteome</keyword>
<feature type="transmembrane region" description="Helical" evidence="11">
    <location>
        <begin position="230"/>
        <end position="252"/>
    </location>
</feature>
<dbReference type="Gene3D" id="1.20.1250.20">
    <property type="entry name" value="MFS general substrate transporter like domains"/>
    <property type="match status" value="2"/>
</dbReference>
<dbReference type="PANTHER" id="PTHR23501:SF50">
    <property type="entry name" value="MFS SIDEROCHROME IRON TRANSPORTER MIRB (AFU_ORTHOLOGUE AFUA_3G03640)-RELATED"/>
    <property type="match status" value="1"/>
</dbReference>
<dbReference type="PROSITE" id="PS50850">
    <property type="entry name" value="MFS"/>
    <property type="match status" value="1"/>
</dbReference>
<dbReference type="FunFam" id="1.20.1250.20:FF:000302">
    <property type="entry name" value="MFS siderochrome iron transporter MirB"/>
    <property type="match status" value="1"/>
</dbReference>
<dbReference type="GO" id="GO:0005886">
    <property type="term" value="C:plasma membrane"/>
    <property type="evidence" value="ECO:0007669"/>
    <property type="project" value="TreeGrafter"/>
</dbReference>
<feature type="transmembrane region" description="Helical" evidence="11">
    <location>
        <begin position="319"/>
        <end position="340"/>
    </location>
</feature>
<reference evidence="14" key="1">
    <citation type="journal article" date="2016" name="Genome Announc.">
        <title>Draft genome sequences of fungus Aspergillus calidoustus.</title>
        <authorList>
            <person name="Horn F."/>
            <person name="Linde J."/>
            <person name="Mattern D.J."/>
            <person name="Walther G."/>
            <person name="Guthke R."/>
            <person name="Scherlach K."/>
            <person name="Martin K."/>
            <person name="Brakhage A.A."/>
            <person name="Petzke L."/>
            <person name="Valiante V."/>
        </authorList>
    </citation>
    <scope>NUCLEOTIDE SEQUENCE [LARGE SCALE GENOMIC DNA]</scope>
    <source>
        <strain evidence="14">SF006504</strain>
    </source>
</reference>
<sequence length="597" mass="65386">MAITKFQVPFSRRKSAGEAEEPTRAADIERPADEKTATPNEKEADTTSEDMIPAGPTQDGVLKMQAVTQVWTKWSLAGVLCLLWLLTLANGFRTAILYSLTPYATSSFQSHSLLTVIQVVSSAMTSALYIPVAKMLDVWGRAEGWMFMVMLSTLGLIMMAASKNLPTYCAAEVFYSVGFGGLNYILCVIAADVTNLRNRGIAFAFTSSPYMITAFAGSKAAEKFLVNVNWRWGFGAFAIIIPIVASPTYVVLKAAMIKAEKQGLITPRERSGRTLVGNIKHYFFELDIPGVILLAGGLTVFLLPFTLASRAPNGWKTDYIIAMIVTGFVVCVLFVLYQAYLAPKPFLKYEFLTDRTVIGACLLDATYQMSYYCWNSYFSSFLQVVSNLGVAEAGYVGSTFQVVSGVLLFCVGYAIRKTGYFKWLLWISVPLYIFAQGLMIHFRQPNQYIGYIVMCEIFISVAGACFILIMQLAVLAAVDHQHVASALSVLFISGGIGGAVGNAISGAIWTNTFLPALQRELPESALPNVITIYSSLPAQLAYPVNSPERLAIQRSYGYAQTRMLAAGTGLMVLVFAWVALIKNYNVGKMKQTKGVVF</sequence>
<evidence type="ECO:0000256" key="11">
    <source>
        <dbReference type="SAM" id="Phobius"/>
    </source>
</evidence>
<dbReference type="SUPFAM" id="SSF103473">
    <property type="entry name" value="MFS general substrate transporter"/>
    <property type="match status" value="1"/>
</dbReference>
<dbReference type="AlphaFoldDB" id="A0A0U5G0C0"/>
<feature type="transmembrane region" description="Helical" evidence="11">
    <location>
        <begin position="74"/>
        <end position="92"/>
    </location>
</feature>
<evidence type="ECO:0000256" key="8">
    <source>
        <dbReference type="ARBA" id="ARBA00023065"/>
    </source>
</evidence>
<dbReference type="InterPro" id="IPR011701">
    <property type="entry name" value="MFS"/>
</dbReference>
<feature type="transmembrane region" description="Helical" evidence="11">
    <location>
        <begin position="173"/>
        <end position="193"/>
    </location>
</feature>
<dbReference type="EMBL" id="CDMC01000004">
    <property type="protein sequence ID" value="CEL04110.1"/>
    <property type="molecule type" value="Genomic_DNA"/>
</dbReference>
<dbReference type="InterPro" id="IPR020846">
    <property type="entry name" value="MFS_dom"/>
</dbReference>
<dbReference type="Pfam" id="PF07690">
    <property type="entry name" value="MFS_1"/>
    <property type="match status" value="1"/>
</dbReference>